<dbReference type="PRINTS" id="PR00173">
    <property type="entry name" value="EDTRNSPORT"/>
</dbReference>
<feature type="transmembrane region" description="Helical" evidence="8">
    <location>
        <begin position="203"/>
        <end position="228"/>
    </location>
</feature>
<dbReference type="GO" id="GO:1902475">
    <property type="term" value="P:L-alpha-amino acid transmembrane transport"/>
    <property type="evidence" value="ECO:0007669"/>
    <property type="project" value="UniProtKB-ARBA"/>
</dbReference>
<dbReference type="PANTHER" id="PTHR11958">
    <property type="entry name" value="SODIUM/DICARBOXYLATE SYMPORTER-RELATED"/>
    <property type="match status" value="1"/>
</dbReference>
<dbReference type="Proteomes" id="UP001300672">
    <property type="component" value="Chromosome"/>
</dbReference>
<sequence length="426" mass="45392">MLKLQLHWQILIALLLAVIAGSLTGKDASLFGVTFYSVYDFLGTLFLNALKMIIVPLISASIIMGMANMGSSSDFGRLGGKTLLFYIATSFLAILTGLILVDLIQPGIIDGKPAKDLIGLSADTGQYLEKISGSSAGDIVDIFIRMIPTNIVQTAANNGDMLALIFFSLLFGYFLSQISNPGKTTVENFWQGILDIMLRITDLVIRFAPIGVFGLVAKTIASTGFSAFQPLMTFFITVLLGLAIHFFITLPLFLWAFGKIRHPFALHKAMMPAVLMAFSTSSSSATLPVSMECLTENAGVSKRVTSFVLPLGATVNMDGTALYECVAAMFIAQAYGIDLSFSTQLIVVTLALFTSIGVAGIPSASLVAIAVILGAIGLPLEGIGLILVVDRVLDMCRTSVNIFSDACCATVIARSEGETQVLTFSK</sequence>
<accession>A0AA95H6X4</accession>
<name>A0AA95H6X4_9GAMM</name>
<keyword evidence="4" id="KW-0769">Symport</keyword>
<dbReference type="InterPro" id="IPR018107">
    <property type="entry name" value="Na-dicarboxylate_symporter_CS"/>
</dbReference>
<proteinExistence type="predicted"/>
<evidence type="ECO:0000313" key="9">
    <source>
        <dbReference type="EMBL" id="WGZ90263.1"/>
    </source>
</evidence>
<protein>
    <submittedName>
        <fullName evidence="9">Dicarboxylate/amino acid:cation symporter</fullName>
    </submittedName>
</protein>
<dbReference type="InterPro" id="IPR036458">
    <property type="entry name" value="Na:dicarbo_symporter_sf"/>
</dbReference>
<keyword evidence="3 8" id="KW-0812">Transmembrane</keyword>
<evidence type="ECO:0000256" key="3">
    <source>
        <dbReference type="ARBA" id="ARBA00022692"/>
    </source>
</evidence>
<dbReference type="Gene3D" id="1.10.3860.10">
    <property type="entry name" value="Sodium:dicarboxylate symporter"/>
    <property type="match status" value="1"/>
</dbReference>
<feature type="transmembrane region" description="Helical" evidence="8">
    <location>
        <begin position="339"/>
        <end position="361"/>
    </location>
</feature>
<evidence type="ECO:0000256" key="5">
    <source>
        <dbReference type="ARBA" id="ARBA00022989"/>
    </source>
</evidence>
<gene>
    <name evidence="9" type="ORF">QJT80_12235</name>
</gene>
<evidence type="ECO:0000256" key="7">
    <source>
        <dbReference type="ARBA" id="ARBA00023180"/>
    </source>
</evidence>
<evidence type="ECO:0000256" key="2">
    <source>
        <dbReference type="ARBA" id="ARBA00022448"/>
    </source>
</evidence>
<keyword evidence="6 8" id="KW-0472">Membrane</keyword>
<dbReference type="PANTHER" id="PTHR11958:SF63">
    <property type="entry name" value="AMINO ACID TRANSPORTER"/>
    <property type="match status" value="1"/>
</dbReference>
<dbReference type="AlphaFoldDB" id="A0AA95H6X4"/>
<feature type="transmembrane region" description="Helical" evidence="8">
    <location>
        <begin position="83"/>
        <end position="104"/>
    </location>
</feature>
<keyword evidence="2" id="KW-0813">Transport</keyword>
<reference evidence="9" key="1">
    <citation type="journal article" date="2023" name="Int. J. Mol. Sci.">
        <title>Metagenomics Revealed a New Genus 'Candidatus Thiocaldithrix dubininis' gen. nov., sp. nov. and a New Species 'Candidatus Thiothrix putei' sp. nov. in the Family Thiotrichaceae, Some Members of Which Have Traits of Both Na+- and H+-Motive Energetics.</title>
        <authorList>
            <person name="Ravin N.V."/>
            <person name="Muntyan M.S."/>
            <person name="Smolyakov D.D."/>
            <person name="Rudenko T.S."/>
            <person name="Beletsky A.V."/>
            <person name="Mardanov A.V."/>
            <person name="Grabovich M.Y."/>
        </authorList>
    </citation>
    <scope>NUCLEOTIDE SEQUENCE</scope>
    <source>
        <strain evidence="9">GKL-01</strain>
    </source>
</reference>
<dbReference type="KEGG" id="tdu:QJT80_12235"/>
<keyword evidence="7" id="KW-0325">Glycoprotein</keyword>
<evidence type="ECO:0000256" key="4">
    <source>
        <dbReference type="ARBA" id="ARBA00022847"/>
    </source>
</evidence>
<reference evidence="9" key="2">
    <citation type="submission" date="2023-04" db="EMBL/GenBank/DDBJ databases">
        <authorList>
            <person name="Beletskiy A.V."/>
            <person name="Mardanov A.V."/>
            <person name="Ravin N.V."/>
        </authorList>
    </citation>
    <scope>NUCLEOTIDE SEQUENCE</scope>
    <source>
        <strain evidence="9">GKL-01</strain>
    </source>
</reference>
<keyword evidence="5 8" id="KW-1133">Transmembrane helix</keyword>
<dbReference type="Pfam" id="PF00375">
    <property type="entry name" value="SDF"/>
    <property type="match status" value="1"/>
</dbReference>
<feature type="transmembrane region" description="Helical" evidence="8">
    <location>
        <begin position="234"/>
        <end position="257"/>
    </location>
</feature>
<comment type="subcellular location">
    <subcellularLocation>
        <location evidence="1">Membrane</location>
        <topology evidence="1">Multi-pass membrane protein</topology>
    </subcellularLocation>
</comment>
<dbReference type="PROSITE" id="PS00714">
    <property type="entry name" value="NA_DICARBOXYL_SYMP_2"/>
    <property type="match status" value="1"/>
</dbReference>
<evidence type="ECO:0000256" key="8">
    <source>
        <dbReference type="SAM" id="Phobius"/>
    </source>
</evidence>
<feature type="transmembrane region" description="Helical" evidence="8">
    <location>
        <begin position="41"/>
        <end position="63"/>
    </location>
</feature>
<dbReference type="EMBL" id="CP124755">
    <property type="protein sequence ID" value="WGZ90263.1"/>
    <property type="molecule type" value="Genomic_DNA"/>
</dbReference>
<organism evidence="9">
    <name type="scientific">Candidatus Thiocaldithrix dubininis</name>
    <dbReference type="NCBI Taxonomy" id="3080823"/>
    <lineage>
        <taxon>Bacteria</taxon>
        <taxon>Pseudomonadati</taxon>
        <taxon>Pseudomonadota</taxon>
        <taxon>Gammaproteobacteria</taxon>
        <taxon>Thiotrichales</taxon>
        <taxon>Thiotrichaceae</taxon>
        <taxon>Candidatus Thiocaldithrix</taxon>
    </lineage>
</organism>
<dbReference type="InterPro" id="IPR050746">
    <property type="entry name" value="DAACS"/>
</dbReference>
<dbReference type="GO" id="GO:0015293">
    <property type="term" value="F:symporter activity"/>
    <property type="evidence" value="ECO:0007669"/>
    <property type="project" value="UniProtKB-KW"/>
</dbReference>
<dbReference type="GO" id="GO:0016020">
    <property type="term" value="C:membrane"/>
    <property type="evidence" value="ECO:0007669"/>
    <property type="project" value="UniProtKB-SubCell"/>
</dbReference>
<dbReference type="InterPro" id="IPR001991">
    <property type="entry name" value="Na-dicarboxylate_symporter"/>
</dbReference>
<feature type="transmembrane region" description="Helical" evidence="8">
    <location>
        <begin position="367"/>
        <end position="389"/>
    </location>
</feature>
<evidence type="ECO:0000256" key="6">
    <source>
        <dbReference type="ARBA" id="ARBA00023136"/>
    </source>
</evidence>
<dbReference type="SUPFAM" id="SSF118215">
    <property type="entry name" value="Proton glutamate symport protein"/>
    <property type="match status" value="1"/>
</dbReference>
<evidence type="ECO:0000256" key="1">
    <source>
        <dbReference type="ARBA" id="ARBA00004141"/>
    </source>
</evidence>